<name>A0A949N3I8_9ACTN</name>
<feature type="signal peptide" evidence="2">
    <location>
        <begin position="1"/>
        <end position="32"/>
    </location>
</feature>
<accession>A0A949N3I8</accession>
<dbReference type="RefSeq" id="WP_211039311.1">
    <property type="nucleotide sequence ID" value="NZ_JAELVF020000002.1"/>
</dbReference>
<organism evidence="3 4">
    <name type="scientific">Streptomyces tardus</name>
    <dbReference type="NCBI Taxonomy" id="2780544"/>
    <lineage>
        <taxon>Bacteria</taxon>
        <taxon>Bacillati</taxon>
        <taxon>Actinomycetota</taxon>
        <taxon>Actinomycetes</taxon>
        <taxon>Kitasatosporales</taxon>
        <taxon>Streptomycetaceae</taxon>
        <taxon>Streptomyces</taxon>
    </lineage>
</organism>
<evidence type="ECO:0000256" key="1">
    <source>
        <dbReference type="SAM" id="MobiDB-lite"/>
    </source>
</evidence>
<evidence type="ECO:0000313" key="3">
    <source>
        <dbReference type="EMBL" id="MBU7600080.1"/>
    </source>
</evidence>
<dbReference type="AlphaFoldDB" id="A0A949N3I8"/>
<feature type="region of interest" description="Disordered" evidence="1">
    <location>
        <begin position="29"/>
        <end position="68"/>
    </location>
</feature>
<feature type="compositionally biased region" description="Acidic residues" evidence="1">
    <location>
        <begin position="58"/>
        <end position="68"/>
    </location>
</feature>
<gene>
    <name evidence="3" type="ORF">JGS22_021195</name>
</gene>
<dbReference type="Proteomes" id="UP000694501">
    <property type="component" value="Unassembled WGS sequence"/>
</dbReference>
<proteinExistence type="predicted"/>
<feature type="compositionally biased region" description="Low complexity" evidence="1">
    <location>
        <begin position="29"/>
        <end position="45"/>
    </location>
</feature>
<comment type="caution">
    <text evidence="3">The sequence shown here is derived from an EMBL/GenBank/DDBJ whole genome shotgun (WGS) entry which is preliminary data.</text>
</comment>
<keyword evidence="4" id="KW-1185">Reference proteome</keyword>
<dbReference type="EMBL" id="JAELVF020000002">
    <property type="protein sequence ID" value="MBU7600080.1"/>
    <property type="molecule type" value="Genomic_DNA"/>
</dbReference>
<sequence>MTRSTLRRWTTVVAPAALAVVLALCAPTSSVAAPQPSPSAAQPSPETQTATAVRGDNGCDDDSSWGGR</sequence>
<reference evidence="3" key="1">
    <citation type="submission" date="2021-06" db="EMBL/GenBank/DDBJ databases">
        <title>Sequencing of actinobacteria type strains.</title>
        <authorList>
            <person name="Nguyen G.-S."/>
            <person name="Wentzel A."/>
        </authorList>
    </citation>
    <scope>NUCLEOTIDE SEQUENCE</scope>
    <source>
        <strain evidence="3">P38-E01</strain>
    </source>
</reference>
<protein>
    <submittedName>
        <fullName evidence="3">Uncharacterized protein</fullName>
    </submittedName>
</protein>
<evidence type="ECO:0000256" key="2">
    <source>
        <dbReference type="SAM" id="SignalP"/>
    </source>
</evidence>
<keyword evidence="2" id="KW-0732">Signal</keyword>
<feature type="chain" id="PRO_5037313852" evidence="2">
    <location>
        <begin position="33"/>
        <end position="68"/>
    </location>
</feature>
<evidence type="ECO:0000313" key="4">
    <source>
        <dbReference type="Proteomes" id="UP000694501"/>
    </source>
</evidence>